<feature type="domain" description="PHD-type" evidence="11">
    <location>
        <begin position="1175"/>
        <end position="1319"/>
    </location>
</feature>
<sequence length="1499" mass="173617">MTEEELLPHRRRATTKRVNYSEKDADAELLKRLKYHESDGKKPRDHSNKGNGANKDSATTLKSRNKYKNGNSSGSGSNGNSSRQNQDKKKYQKFLNEKNNWNFIPTLPTVSRKTSRFSHILDFDDALVDIKHHVVYNDESTLLKQNETIYMVSEPPGEPYYVGRVMEFVCKPEFRKKIELASENITIFPAKYFQVRMNWFYRSRDIQESSNNSDPRLLYASLQNDLCPLYSFRGRCTVLHISDMPDIETERDELLTKPNIFYFEQLFDRYTLKYYNTWDIEKLSKKYKNSSYLKMLTRIYRYVYTEEKFPFEQVLERYVVDTKTESKSLDYSWDDTCFQCHEWCSPSQSIKCDDCGISIHLFCMDPPRDRKPNKGIIWICQSCISIQDNLKDAIKEKEEQTQENLKNINIAKEKLSAKSNLIMAKDKNTFPHNSWFQYLGEHMVTHWEDNLYREINLPCPFKCSRTGPKYQWSQCLDVSPWKPEPYSNDTAANQRGLDDKENVLWKLDKAKITEKELDTYVSQCKRFFPPRLKMQPESVNFLDMIMEILMNNDYNINKSLGDCENLLTRESLREPTFSAAEIKKFEAAVKEHGSELHPVCKEVGSQPMSMIVRFYYYWKKTSNGRKIWGNFKGRSKNKNKNKNKNNEKNKDTDGEGSSINGDKYKQTRIRKPSRIVLENQKSNPEIELKYIDDSSFETENLSSLKSCFKCLYCSIDYSPMWYRVTGGSEDDNINTRMKTGVNEKTESSTKGVHTTHTLSETNDRLEALCIRCARLWRRYAIRWDNPINVLKRIHGSSNNNVQKFLDEIFDEETVGTFTTTPVLSREKNIEWELIQDSELIVKQRSEVIQNSDRLARLKKNALNSHSQLYKAARKECDKNAFKFDIMDSELNVYIDKLVKPKQVQKAAITSKISVAKKRKLENDELQERKDQKLLKSSRENTPRCDPDKLKYIKELDARYEKRICNNGSLEIRLSPDGKSSNYFTMDTENNTIQCGDELLKNLLSFVSRHVQKQVISKENIKVLKQEKGIIVEKLESNSIIRKTIDNNRIPIVSSDNDSSKLLRAYHKDNFSLPKKHYNIHIESLKVENLCSSDKDSITSQTTSNKTINSGCNVCSTQDTTMSNSLIRCSNCTLQVHASCYGIEVPIEVRSSQPLLNFRWLCDPCSNELNPIATTNYNCVVCNGCEGTTDFQKPQECGTKNALKITSHGTWCHIICALFNDEVKFGNPKSLQPIQNVSLVSKTIRRPCSLCLKPVGHLTACELCDNIFHISCAQNEKEFSLFFKKRIPTEYEVKTNRFITDKVTNENYSLKPTVICNAHKDTLLPSCYLPLTGTTNFGSKTILNLYISCYKTSDYRSFIYSRYMEQKRYLSGNTPEIEYDNDESINMKTQYLEEEAEAQVVNRTKCRVCSSTRSVIWYDNNLCHPCHLRGSSKKSKMQFSNKFSDINKPNLTFGGGVSSEFKALLLEGIEVPSVKDSNLSKAILGKVIKNQNIIKKEEHC</sequence>
<evidence type="ECO:0000256" key="4">
    <source>
        <dbReference type="ARBA" id="ARBA00023242"/>
    </source>
</evidence>
<dbReference type="PROSITE" id="PS51038">
    <property type="entry name" value="BAH"/>
    <property type="match status" value="1"/>
</dbReference>
<feature type="compositionally biased region" description="Basic and acidic residues" evidence="7">
    <location>
        <begin position="19"/>
        <end position="48"/>
    </location>
</feature>
<organism evidence="13">
    <name type="scientific">Vanderwaltozyma polyspora (strain ATCC 22028 / DSM 70294 / BCRC 21397 / CBS 2163 / NBRC 10782 / NRRL Y-8283 / UCD 57-17)</name>
    <name type="common">Kluyveromyces polysporus</name>
    <dbReference type="NCBI Taxonomy" id="436907"/>
    <lineage>
        <taxon>Eukaryota</taxon>
        <taxon>Fungi</taxon>
        <taxon>Dikarya</taxon>
        <taxon>Ascomycota</taxon>
        <taxon>Saccharomycotina</taxon>
        <taxon>Saccharomycetes</taxon>
        <taxon>Saccharomycetales</taxon>
        <taxon>Saccharomycetaceae</taxon>
        <taxon>Vanderwaltozyma</taxon>
    </lineage>
</organism>
<dbReference type="Pfam" id="PF01426">
    <property type="entry name" value="BAH"/>
    <property type="match status" value="1"/>
</dbReference>
<keyword evidence="6" id="KW-0175">Coiled coil</keyword>
<dbReference type="PANTHER" id="PTHR47672">
    <property type="entry name" value="E3 UBIQUITIN-PROTEIN LIGASE SNT2"/>
    <property type="match status" value="1"/>
</dbReference>
<keyword evidence="3" id="KW-0862">Zinc</keyword>
<dbReference type="FunFam" id="1.10.10.60:FF:000377">
    <property type="entry name" value="DNA-binding E3 ubiquitin-protein ligase"/>
    <property type="match status" value="1"/>
</dbReference>
<dbReference type="PROSITE" id="PS51156">
    <property type="entry name" value="ELM2"/>
    <property type="match status" value="1"/>
</dbReference>
<dbReference type="Gene3D" id="2.30.30.490">
    <property type="match status" value="1"/>
</dbReference>
<proteinExistence type="predicted"/>
<dbReference type="eggNOG" id="KOG0955">
    <property type="taxonomic scope" value="Eukaryota"/>
</dbReference>
<dbReference type="Proteomes" id="UP000000267">
    <property type="component" value="Unassembled WGS sequence"/>
</dbReference>
<dbReference type="InterPro" id="IPR009057">
    <property type="entry name" value="Homeodomain-like_sf"/>
</dbReference>
<dbReference type="SMART" id="SM00717">
    <property type="entry name" value="SANT"/>
    <property type="match status" value="1"/>
</dbReference>
<dbReference type="InterPro" id="IPR011011">
    <property type="entry name" value="Znf_FYVE_PHD"/>
</dbReference>
<dbReference type="GO" id="GO:0003682">
    <property type="term" value="F:chromatin binding"/>
    <property type="evidence" value="ECO:0007669"/>
    <property type="project" value="InterPro"/>
</dbReference>
<dbReference type="InterPro" id="IPR001965">
    <property type="entry name" value="Znf_PHD"/>
</dbReference>
<dbReference type="InterPro" id="IPR013083">
    <property type="entry name" value="Znf_RING/FYVE/PHD"/>
</dbReference>
<dbReference type="InParanoid" id="A7TE76"/>
<evidence type="ECO:0000259" key="11">
    <source>
        <dbReference type="PROSITE" id="PS51805"/>
    </source>
</evidence>
<feature type="domain" description="ELM2" evidence="10">
    <location>
        <begin position="462"/>
        <end position="567"/>
    </location>
</feature>
<evidence type="ECO:0000313" key="12">
    <source>
        <dbReference type="EMBL" id="EDO19398.1"/>
    </source>
</evidence>
<dbReference type="OMA" id="WVMDEPP"/>
<dbReference type="InterPro" id="IPR000949">
    <property type="entry name" value="ELM2_dom"/>
</dbReference>
<dbReference type="InterPro" id="IPR043151">
    <property type="entry name" value="BAH_sf"/>
</dbReference>
<feature type="coiled-coil region" evidence="6">
    <location>
        <begin position="383"/>
        <end position="418"/>
    </location>
</feature>
<dbReference type="InterPro" id="IPR034732">
    <property type="entry name" value="EPHD"/>
</dbReference>
<feature type="compositionally biased region" description="Polar residues" evidence="7">
    <location>
        <begin position="49"/>
        <end position="62"/>
    </location>
</feature>
<dbReference type="CDD" id="cd15667">
    <property type="entry name" value="ePHD_Snt2p_like"/>
    <property type="match status" value="1"/>
</dbReference>
<dbReference type="PROSITE" id="PS50016">
    <property type="entry name" value="ZF_PHD_2"/>
    <property type="match status" value="1"/>
</dbReference>
<feature type="compositionally biased region" description="Basic and acidic residues" evidence="7">
    <location>
        <begin position="644"/>
        <end position="653"/>
    </location>
</feature>
<dbReference type="GO" id="GO:0048189">
    <property type="term" value="C:Lid2 complex"/>
    <property type="evidence" value="ECO:0007669"/>
    <property type="project" value="TreeGrafter"/>
</dbReference>
<dbReference type="PROSITE" id="PS51805">
    <property type="entry name" value="EPHD"/>
    <property type="match status" value="1"/>
</dbReference>
<feature type="region of interest" description="Disordered" evidence="7">
    <location>
        <begin position="1"/>
        <end position="88"/>
    </location>
</feature>
<dbReference type="InterPro" id="IPR001005">
    <property type="entry name" value="SANT/Myb"/>
</dbReference>
<dbReference type="SMART" id="SM00249">
    <property type="entry name" value="PHD"/>
    <property type="match status" value="3"/>
</dbReference>
<feature type="compositionally biased region" description="Basic residues" evidence="7">
    <location>
        <begin position="633"/>
        <end position="643"/>
    </location>
</feature>
<dbReference type="KEGG" id="vpo:Kpol_1002p45"/>
<dbReference type="InterPro" id="IPR029617">
    <property type="entry name" value="Snt2"/>
</dbReference>
<evidence type="ECO:0000256" key="6">
    <source>
        <dbReference type="SAM" id="Coils"/>
    </source>
</evidence>
<evidence type="ECO:0000259" key="8">
    <source>
        <dbReference type="PROSITE" id="PS50016"/>
    </source>
</evidence>
<dbReference type="GO" id="GO:0036205">
    <property type="term" value="P:histone catabolic process"/>
    <property type="evidence" value="ECO:0007669"/>
    <property type="project" value="TreeGrafter"/>
</dbReference>
<feature type="domain" description="PHD-type" evidence="8">
    <location>
        <begin position="1108"/>
        <end position="1167"/>
    </location>
</feature>
<gene>
    <name evidence="12" type="ORF">Kpol_1002p45</name>
</gene>
<dbReference type="STRING" id="436907.A7TE76"/>
<dbReference type="FunCoup" id="A7TE76">
    <property type="interactions" value="77"/>
</dbReference>
<evidence type="ECO:0000259" key="9">
    <source>
        <dbReference type="PROSITE" id="PS51038"/>
    </source>
</evidence>
<dbReference type="InterPro" id="IPR019787">
    <property type="entry name" value="Znf_PHD-finger"/>
</dbReference>
<keyword evidence="13" id="KW-1185">Reference proteome</keyword>
<reference evidence="12 13" key="1">
    <citation type="journal article" date="2007" name="Proc. Natl. Acad. Sci. U.S.A.">
        <title>Independent sorting-out of thousands of duplicated gene pairs in two yeast species descended from a whole-genome duplication.</title>
        <authorList>
            <person name="Scannell D.R."/>
            <person name="Frank A.C."/>
            <person name="Conant G.C."/>
            <person name="Byrne K.P."/>
            <person name="Woolfit M."/>
            <person name="Wolfe K.H."/>
        </authorList>
    </citation>
    <scope>NUCLEOTIDE SEQUENCE [LARGE SCALE GENOMIC DNA]</scope>
    <source>
        <strain evidence="13">ATCC 22028 / DSM 70294 / BCRC 21397 / CBS 2163 / NBRC 10782 / NRRL Y-8283 / UCD 57-17</strain>
    </source>
</reference>
<dbReference type="InterPro" id="IPR001025">
    <property type="entry name" value="BAH_dom"/>
</dbReference>
<evidence type="ECO:0000259" key="10">
    <source>
        <dbReference type="PROSITE" id="PS51156"/>
    </source>
</evidence>
<feature type="region of interest" description="Disordered" evidence="7">
    <location>
        <begin position="629"/>
        <end position="678"/>
    </location>
</feature>
<dbReference type="Gene3D" id="3.30.40.10">
    <property type="entry name" value="Zinc/RING finger domain, C3HC4 (zinc finger)"/>
    <property type="match status" value="2"/>
</dbReference>
<dbReference type="SUPFAM" id="SSF46689">
    <property type="entry name" value="Homeodomain-like"/>
    <property type="match status" value="1"/>
</dbReference>
<dbReference type="GO" id="GO:0004842">
    <property type="term" value="F:ubiquitin-protein transferase activity"/>
    <property type="evidence" value="ECO:0007669"/>
    <property type="project" value="TreeGrafter"/>
</dbReference>
<evidence type="ECO:0000313" key="13">
    <source>
        <dbReference type="Proteomes" id="UP000000267"/>
    </source>
</evidence>
<feature type="domain" description="BAH" evidence="9">
    <location>
        <begin position="141"/>
        <end position="278"/>
    </location>
</feature>
<dbReference type="SUPFAM" id="SSF57903">
    <property type="entry name" value="FYVE/PHD zinc finger"/>
    <property type="match status" value="2"/>
</dbReference>
<dbReference type="GeneID" id="5547748"/>
<dbReference type="Gene3D" id="1.10.10.60">
    <property type="entry name" value="Homeodomain-like"/>
    <property type="match status" value="1"/>
</dbReference>
<accession>A7TE76</accession>
<dbReference type="GO" id="GO:0008270">
    <property type="term" value="F:zinc ion binding"/>
    <property type="evidence" value="ECO:0007669"/>
    <property type="project" value="UniProtKB-KW"/>
</dbReference>
<dbReference type="CDD" id="cd15498">
    <property type="entry name" value="PHD2_Snt2p_like"/>
    <property type="match status" value="1"/>
</dbReference>
<dbReference type="PhylomeDB" id="A7TE76"/>
<dbReference type="RefSeq" id="XP_001647256.1">
    <property type="nucleotide sequence ID" value="XM_001647206.1"/>
</dbReference>
<dbReference type="PANTHER" id="PTHR47672:SF1">
    <property type="entry name" value="E3 UBIQUITIN-PROTEIN LIGASE SNT2"/>
    <property type="match status" value="1"/>
</dbReference>
<dbReference type="CDD" id="cd15497">
    <property type="entry name" value="PHD1_Snt2p_like"/>
    <property type="match status" value="1"/>
</dbReference>
<evidence type="ECO:0000256" key="5">
    <source>
        <dbReference type="PROSITE-ProRule" id="PRU00146"/>
    </source>
</evidence>
<dbReference type="Pfam" id="PF00628">
    <property type="entry name" value="PHD"/>
    <property type="match status" value="2"/>
</dbReference>
<evidence type="ECO:0000256" key="3">
    <source>
        <dbReference type="ARBA" id="ARBA00022833"/>
    </source>
</evidence>
<dbReference type="Pfam" id="PF13832">
    <property type="entry name" value="zf-HC5HC2H_2"/>
    <property type="match status" value="1"/>
</dbReference>
<evidence type="ECO:0000256" key="7">
    <source>
        <dbReference type="SAM" id="MobiDB-lite"/>
    </source>
</evidence>
<dbReference type="SMART" id="SM00439">
    <property type="entry name" value="BAH"/>
    <property type="match status" value="1"/>
</dbReference>
<dbReference type="HOGENOM" id="CLU_001514_2_0_1"/>
<protein>
    <submittedName>
        <fullName evidence="12">Uncharacterized protein</fullName>
    </submittedName>
</protein>
<dbReference type="OrthoDB" id="336088at2759"/>
<keyword evidence="1" id="KW-0479">Metal-binding</keyword>
<dbReference type="EMBL" id="DS480379">
    <property type="protein sequence ID" value="EDO19398.1"/>
    <property type="molecule type" value="Genomic_DNA"/>
</dbReference>
<evidence type="ECO:0000256" key="2">
    <source>
        <dbReference type="ARBA" id="ARBA00022771"/>
    </source>
</evidence>
<feature type="compositionally biased region" description="Low complexity" evidence="7">
    <location>
        <begin position="69"/>
        <end position="82"/>
    </location>
</feature>
<keyword evidence="4" id="KW-0539">Nucleus</keyword>
<dbReference type="GO" id="GO:0005694">
    <property type="term" value="C:chromosome"/>
    <property type="evidence" value="ECO:0007669"/>
    <property type="project" value="UniProtKB-ARBA"/>
</dbReference>
<keyword evidence="2 5" id="KW-0863">Zinc-finger</keyword>
<name>A7TE76_VANPO</name>
<evidence type="ECO:0000256" key="1">
    <source>
        <dbReference type="ARBA" id="ARBA00022723"/>
    </source>
</evidence>